<evidence type="ECO:0000256" key="9">
    <source>
        <dbReference type="SAM" id="MobiDB-lite"/>
    </source>
</evidence>
<organism evidence="10 11">
    <name type="scientific">Leptomonas pyrrhocoris</name>
    <name type="common">Firebug parasite</name>
    <dbReference type="NCBI Taxonomy" id="157538"/>
    <lineage>
        <taxon>Eukaryota</taxon>
        <taxon>Discoba</taxon>
        <taxon>Euglenozoa</taxon>
        <taxon>Kinetoplastea</taxon>
        <taxon>Metakinetoplastina</taxon>
        <taxon>Trypanosomatida</taxon>
        <taxon>Trypanosomatidae</taxon>
        <taxon>Leishmaniinae</taxon>
        <taxon>Leptomonas</taxon>
    </lineage>
</organism>
<gene>
    <name evidence="10" type="ORF">ABB37_07871</name>
</gene>
<dbReference type="EMBL" id="LGTL01000021">
    <property type="protein sequence ID" value="KPA76095.1"/>
    <property type="molecule type" value="Genomic_DNA"/>
</dbReference>
<dbReference type="GeneID" id="26908156"/>
<proteinExistence type="inferred from homology"/>
<dbReference type="Proteomes" id="UP000037923">
    <property type="component" value="Unassembled WGS sequence"/>
</dbReference>
<keyword evidence="6" id="KW-0969">Cilium</keyword>
<dbReference type="OMA" id="YLLHRCH"/>
<sequence length="728" mass="78232">MDVIPIAAQETASRYHKKAGERPMSSAVTTDLTALLTRLWLLNNKEGLDEAGSVASTVTAIEQQADDMVDYLLHRCSLPCLSTLSLQVRCDNLRTSHAEQAQQAAVKKEAIAVQLEEALLSMESGLTTAEQVWAALAISLIHHYGRGSPLVPSSAAAAAAQTSPSSDPAYGEAIFAVSAALPRAQMAGFLRQDRVERAGQLRQLRRIAWGLRLYQKETGRCGGVDMAPLAATADTPLSLLEKKCNDALASLEPRICQTRALLTSPTCALVTAAMNVLREEYHHLLLMLHVLKCAQCGLRQLRDCVAEKVLAPYQTTLSELRELLTPSRRHPTAAAANNNTDNNGGGGAPSEAAPKKVVFPKFMELADAYELGMKCAEEYSYYASLLQMVSDSREGYASTLPTNAAEDALARENANKKAASAAAASAHPPPSSATTTTAGALAAEVNAILDAETTRRRLPAGVHVRYYTELPLHTVDAAVAQLYPQSLCAMRGYCPVQYIEGRPVSGLLLPGQTGQLPSADAASSPAAAPGDASLGCMEVSGGTGEAALARPLRFLFADAAATRAFAADPWRYVHGCLRVFHPAEPSVSLVMGLADELPGELYLEGARSVEKVSDIAANTQTADRRADCGTQTGQVDAYINHHYFWNEWDLRRHALKLANMMQMRTHAAQTAASHYRREATTQADPMKDSETQTLQDAATQPPRVVQYLKGLRGTEASAVEAVQHFVEY</sequence>
<protein>
    <recommendedName>
        <fullName evidence="3">Cilia- and flagella-associated protein 206</fullName>
    </recommendedName>
</protein>
<feature type="region of interest" description="Disordered" evidence="9">
    <location>
        <begin position="323"/>
        <end position="352"/>
    </location>
</feature>
<dbReference type="InterPro" id="IPR021897">
    <property type="entry name" value="FAP206"/>
</dbReference>
<keyword evidence="5" id="KW-0970">Cilium biogenesis/degradation</keyword>
<dbReference type="VEuPathDB" id="TriTrypDB:LpyrH10_21_0070"/>
<evidence type="ECO:0000313" key="11">
    <source>
        <dbReference type="Proteomes" id="UP000037923"/>
    </source>
</evidence>
<evidence type="ECO:0000256" key="5">
    <source>
        <dbReference type="ARBA" id="ARBA00022794"/>
    </source>
</evidence>
<keyword evidence="4" id="KW-0963">Cytoplasm</keyword>
<dbReference type="GO" id="GO:0003356">
    <property type="term" value="P:regulation of cilium beat frequency"/>
    <property type="evidence" value="ECO:0007669"/>
    <property type="project" value="TreeGrafter"/>
</dbReference>
<feature type="compositionally biased region" description="Basic and acidic residues" evidence="9">
    <location>
        <begin position="675"/>
        <end position="690"/>
    </location>
</feature>
<evidence type="ECO:0000256" key="2">
    <source>
        <dbReference type="ARBA" id="ARBA00010500"/>
    </source>
</evidence>
<feature type="region of interest" description="Disordered" evidence="9">
    <location>
        <begin position="675"/>
        <end position="697"/>
    </location>
</feature>
<accession>A0A0N0VDN2</accession>
<dbReference type="OrthoDB" id="10251073at2759"/>
<comment type="similarity">
    <text evidence="2">Belongs to the CFAP206 family.</text>
</comment>
<evidence type="ECO:0000256" key="6">
    <source>
        <dbReference type="ARBA" id="ARBA00023069"/>
    </source>
</evidence>
<reference evidence="10 11" key="1">
    <citation type="submission" date="2015-07" db="EMBL/GenBank/DDBJ databases">
        <title>High-quality genome of monoxenous trypanosomatid Leptomonas pyrrhocoris.</title>
        <authorList>
            <person name="Flegontov P."/>
            <person name="Butenko A."/>
            <person name="Firsov S."/>
            <person name="Vlcek C."/>
            <person name="Logacheva M.D."/>
            <person name="Field M."/>
            <person name="Filatov D."/>
            <person name="Flegontova O."/>
            <person name="Gerasimov E."/>
            <person name="Jackson A.P."/>
            <person name="Kelly S."/>
            <person name="Opperdoes F."/>
            <person name="O'Reilly A."/>
            <person name="Votypka J."/>
            <person name="Yurchenko V."/>
            <person name="Lukes J."/>
        </authorList>
    </citation>
    <scope>NUCLEOTIDE SEQUENCE [LARGE SCALE GENOMIC DNA]</scope>
    <source>
        <strain evidence="10">H10</strain>
    </source>
</reference>
<dbReference type="PANTHER" id="PTHR21442">
    <property type="entry name" value="CILIA- AND FLAGELLA-ASSOCIATED PROTEIN 206"/>
    <property type="match status" value="1"/>
</dbReference>
<comment type="subcellular location">
    <subcellularLocation>
        <location evidence="1">Cytoplasm</location>
        <location evidence="1">Cytoskeleton</location>
        <location evidence="1">Cilium axoneme</location>
    </subcellularLocation>
</comment>
<dbReference type="AlphaFoldDB" id="A0A0N0VDN2"/>
<dbReference type="GO" id="GO:0030030">
    <property type="term" value="P:cell projection organization"/>
    <property type="evidence" value="ECO:0007669"/>
    <property type="project" value="UniProtKB-KW"/>
</dbReference>
<dbReference type="EMBL" id="LGTL01000021">
    <property type="protein sequence ID" value="KPA76094.1"/>
    <property type="molecule type" value="Genomic_DNA"/>
</dbReference>
<evidence type="ECO:0000313" key="10">
    <source>
        <dbReference type="EMBL" id="KPA76094.1"/>
    </source>
</evidence>
<comment type="caution">
    <text evidence="10">The sequence shown here is derived from an EMBL/GenBank/DDBJ whole genome shotgun (WGS) entry which is preliminary data.</text>
</comment>
<evidence type="ECO:0000256" key="4">
    <source>
        <dbReference type="ARBA" id="ARBA00022490"/>
    </source>
</evidence>
<name>A0A0N0VDN2_LEPPY</name>
<dbReference type="RefSeq" id="XP_015654534.1">
    <property type="nucleotide sequence ID" value="XM_015806663.1"/>
</dbReference>
<evidence type="ECO:0000256" key="8">
    <source>
        <dbReference type="ARBA" id="ARBA00023273"/>
    </source>
</evidence>
<evidence type="ECO:0000256" key="3">
    <source>
        <dbReference type="ARBA" id="ARBA00021602"/>
    </source>
</evidence>
<keyword evidence="8" id="KW-0966">Cell projection</keyword>
<feature type="compositionally biased region" description="Low complexity" evidence="9">
    <location>
        <begin position="332"/>
        <end position="342"/>
    </location>
</feature>
<dbReference type="RefSeq" id="XP_015654533.1">
    <property type="nucleotide sequence ID" value="XM_015806662.1"/>
</dbReference>
<evidence type="ECO:0000256" key="7">
    <source>
        <dbReference type="ARBA" id="ARBA00023212"/>
    </source>
</evidence>
<dbReference type="PANTHER" id="PTHR21442:SF0">
    <property type="entry name" value="CILIA- AND FLAGELLA-ASSOCIATED PROTEIN 206"/>
    <property type="match status" value="1"/>
</dbReference>
<keyword evidence="11" id="KW-1185">Reference proteome</keyword>
<dbReference type="GO" id="GO:0036064">
    <property type="term" value="C:ciliary basal body"/>
    <property type="evidence" value="ECO:0007669"/>
    <property type="project" value="TreeGrafter"/>
</dbReference>
<keyword evidence="7" id="KW-0206">Cytoskeleton</keyword>
<evidence type="ECO:0000256" key="1">
    <source>
        <dbReference type="ARBA" id="ARBA00004430"/>
    </source>
</evidence>
<dbReference type="GO" id="GO:0005930">
    <property type="term" value="C:axoneme"/>
    <property type="evidence" value="ECO:0007669"/>
    <property type="project" value="UniProtKB-SubCell"/>
</dbReference>